<dbReference type="GO" id="GO:0016788">
    <property type="term" value="F:hydrolase activity, acting on ester bonds"/>
    <property type="evidence" value="ECO:0007669"/>
    <property type="project" value="InterPro"/>
</dbReference>
<name>A0A2W4XMI2_9CYAN</name>
<sequence>MIAVDTNILVYAHREESEWHQQADECLTGLAESGKPWVIPWPCIHEFLSIATNPRIYVPPTPMSIAKEQVECWLESPTLSLIGEGLSYWTILVELLGAGQIKGALVHDARIAALCKLHGVTELWTADRDFNRFRALNVLNPLVSAG</sequence>
<dbReference type="GO" id="GO:0004540">
    <property type="term" value="F:RNA nuclease activity"/>
    <property type="evidence" value="ECO:0007669"/>
    <property type="project" value="InterPro"/>
</dbReference>
<dbReference type="HAMAP" id="MF_00265">
    <property type="entry name" value="VapC_Nob1"/>
    <property type="match status" value="1"/>
</dbReference>
<dbReference type="GO" id="GO:0045926">
    <property type="term" value="P:negative regulation of growth"/>
    <property type="evidence" value="ECO:0007669"/>
    <property type="project" value="UniProtKB-ARBA"/>
</dbReference>
<evidence type="ECO:0000256" key="4">
    <source>
        <dbReference type="ARBA" id="ARBA00022801"/>
    </source>
</evidence>
<dbReference type="InterPro" id="IPR029060">
    <property type="entry name" value="PIN-like_dom_sf"/>
</dbReference>
<dbReference type="NCBIfam" id="TIGR00028">
    <property type="entry name" value="Mtu_PIN_fam"/>
    <property type="match status" value="1"/>
</dbReference>
<reference evidence="7 8" key="2">
    <citation type="submission" date="2018-06" db="EMBL/GenBank/DDBJ databases">
        <title>Metagenomic assembly of (sub)arctic Cyanobacteria and their associated microbiome from non-axenic cultures.</title>
        <authorList>
            <person name="Baurain D."/>
        </authorList>
    </citation>
    <scope>NUCLEOTIDE SEQUENCE [LARGE SCALE GENOMIC DNA]</scope>
    <source>
        <strain evidence="7">ULC027bin1</strain>
    </source>
</reference>
<keyword evidence="2 5" id="KW-0540">Nuclease</keyword>
<dbReference type="InterPro" id="IPR002716">
    <property type="entry name" value="PIN_dom"/>
</dbReference>
<evidence type="ECO:0000256" key="5">
    <source>
        <dbReference type="HAMAP-Rule" id="MF_00265"/>
    </source>
</evidence>
<feature type="binding site" evidence="5">
    <location>
        <position position="5"/>
    </location>
    <ligand>
        <name>Mg(2+)</name>
        <dbReference type="ChEBI" id="CHEBI:18420"/>
    </ligand>
</feature>
<organism evidence="7 8">
    <name type="scientific">Phormidesmis priestleyi</name>
    <dbReference type="NCBI Taxonomy" id="268141"/>
    <lineage>
        <taxon>Bacteria</taxon>
        <taxon>Bacillati</taxon>
        <taxon>Cyanobacteriota</taxon>
        <taxon>Cyanophyceae</taxon>
        <taxon>Leptolyngbyales</taxon>
        <taxon>Leptolyngbyaceae</taxon>
        <taxon>Phormidesmis</taxon>
    </lineage>
</organism>
<evidence type="ECO:0000256" key="2">
    <source>
        <dbReference type="ARBA" id="ARBA00022722"/>
    </source>
</evidence>
<keyword evidence="3 5" id="KW-0479">Metal-binding</keyword>
<accession>A0A2W4XMI2</accession>
<evidence type="ECO:0000313" key="7">
    <source>
        <dbReference type="EMBL" id="PZO58566.1"/>
    </source>
</evidence>
<evidence type="ECO:0000259" key="6">
    <source>
        <dbReference type="Pfam" id="PF01850"/>
    </source>
</evidence>
<reference evidence="8" key="1">
    <citation type="submission" date="2018-04" db="EMBL/GenBank/DDBJ databases">
        <authorList>
            <person name="Cornet L."/>
        </authorList>
    </citation>
    <scope>NUCLEOTIDE SEQUENCE [LARGE SCALE GENOMIC DNA]</scope>
</reference>
<dbReference type="Gene3D" id="3.40.50.1010">
    <property type="entry name" value="5'-nuclease"/>
    <property type="match status" value="1"/>
</dbReference>
<dbReference type="GO" id="GO:0090729">
    <property type="term" value="F:toxin activity"/>
    <property type="evidence" value="ECO:0007669"/>
    <property type="project" value="UniProtKB-KW"/>
</dbReference>
<dbReference type="InterPro" id="IPR022907">
    <property type="entry name" value="VapC_family"/>
</dbReference>
<keyword evidence="5" id="KW-0800">Toxin</keyword>
<proteinExistence type="inferred from homology"/>
<evidence type="ECO:0000313" key="8">
    <source>
        <dbReference type="Proteomes" id="UP000249794"/>
    </source>
</evidence>
<keyword evidence="4 5" id="KW-0378">Hydrolase</keyword>
<dbReference type="SUPFAM" id="SSF88723">
    <property type="entry name" value="PIN domain-like"/>
    <property type="match status" value="1"/>
</dbReference>
<gene>
    <name evidence="5" type="primary">vapC</name>
    <name evidence="7" type="ORF">DCF15_05255</name>
</gene>
<dbReference type="EC" id="3.1.-.-" evidence="5"/>
<evidence type="ECO:0000256" key="1">
    <source>
        <dbReference type="ARBA" id="ARBA00022649"/>
    </source>
</evidence>
<feature type="domain" description="PIN" evidence="6">
    <location>
        <begin position="2"/>
        <end position="134"/>
    </location>
</feature>
<keyword evidence="5" id="KW-0460">Magnesium</keyword>
<protein>
    <recommendedName>
        <fullName evidence="5">Ribonuclease VapC</fullName>
        <shortName evidence="5">RNase VapC</shortName>
        <ecNumber evidence="5">3.1.-.-</ecNumber>
    </recommendedName>
    <alternativeName>
        <fullName evidence="5">Toxin VapC</fullName>
    </alternativeName>
</protein>
<dbReference type="GO" id="GO:0000287">
    <property type="term" value="F:magnesium ion binding"/>
    <property type="evidence" value="ECO:0007669"/>
    <property type="project" value="UniProtKB-UniRule"/>
</dbReference>
<dbReference type="Proteomes" id="UP000249794">
    <property type="component" value="Unassembled WGS sequence"/>
</dbReference>
<dbReference type="Pfam" id="PF01850">
    <property type="entry name" value="PIN"/>
    <property type="match status" value="1"/>
</dbReference>
<keyword evidence="1 5" id="KW-1277">Toxin-antitoxin system</keyword>
<comment type="cofactor">
    <cofactor evidence="5">
        <name>Mg(2+)</name>
        <dbReference type="ChEBI" id="CHEBI:18420"/>
    </cofactor>
</comment>
<comment type="similarity">
    <text evidence="5">Belongs to the PINc/VapC protein family.</text>
</comment>
<evidence type="ECO:0000256" key="3">
    <source>
        <dbReference type="ARBA" id="ARBA00022723"/>
    </source>
</evidence>
<feature type="binding site" evidence="5">
    <location>
        <position position="108"/>
    </location>
    <ligand>
        <name>Mg(2+)</name>
        <dbReference type="ChEBI" id="CHEBI:18420"/>
    </ligand>
</feature>
<comment type="function">
    <text evidence="5">Toxic component of a toxin-antitoxin (TA) system. An RNase.</text>
</comment>
<comment type="caution">
    <text evidence="7">The sequence shown here is derived from an EMBL/GenBank/DDBJ whole genome shotgun (WGS) entry which is preliminary data.</text>
</comment>
<dbReference type="AlphaFoldDB" id="A0A2W4XMI2"/>
<dbReference type="EMBL" id="QBMP01000033">
    <property type="protein sequence ID" value="PZO58566.1"/>
    <property type="molecule type" value="Genomic_DNA"/>
</dbReference>
<dbReference type="InterPro" id="IPR006226">
    <property type="entry name" value="Mtu_PIN"/>
</dbReference>